<reference evidence="5 6" key="1">
    <citation type="submission" date="2021-01" db="EMBL/GenBank/DDBJ databases">
        <title>Genomic Encyclopedia of Type Strains, Phase IV (KMG-IV): sequencing the most valuable type-strain genomes for metagenomic binning, comparative biology and taxonomic classification.</title>
        <authorList>
            <person name="Goeker M."/>
        </authorList>
    </citation>
    <scope>NUCLEOTIDE SEQUENCE [LARGE SCALE GENOMIC DNA]</scope>
    <source>
        <strain evidence="5 6">DSM 105453</strain>
    </source>
</reference>
<keyword evidence="1 4" id="KW-0963">Cytoplasm</keyword>
<organism evidence="5 6">
    <name type="scientific">Siminovitchia thermophila</name>
    <dbReference type="NCBI Taxonomy" id="1245522"/>
    <lineage>
        <taxon>Bacteria</taxon>
        <taxon>Bacillati</taxon>
        <taxon>Bacillota</taxon>
        <taxon>Bacilli</taxon>
        <taxon>Bacillales</taxon>
        <taxon>Bacillaceae</taxon>
        <taxon>Siminovitchia</taxon>
    </lineage>
</organism>
<keyword evidence="6" id="KW-1185">Reference proteome</keyword>
<dbReference type="Gene3D" id="2.30.290.10">
    <property type="entry name" value="BH3618-like"/>
    <property type="match status" value="1"/>
</dbReference>
<evidence type="ECO:0000313" key="6">
    <source>
        <dbReference type="Proteomes" id="UP000823485"/>
    </source>
</evidence>
<dbReference type="NCBIfam" id="NF009793">
    <property type="entry name" value="PRK13285.1-1"/>
    <property type="match status" value="1"/>
</dbReference>
<dbReference type="Proteomes" id="UP000823485">
    <property type="component" value="Unassembled WGS sequence"/>
</dbReference>
<comment type="caution">
    <text evidence="5">The sequence shown here is derived from an EMBL/GenBank/DDBJ whole genome shotgun (WGS) entry which is preliminary data.</text>
</comment>
<dbReference type="RefSeq" id="WP_077111640.1">
    <property type="nucleotide sequence ID" value="NZ_JAFBFH010000005.1"/>
</dbReference>
<evidence type="ECO:0000256" key="2">
    <source>
        <dbReference type="ARBA" id="ARBA00022795"/>
    </source>
</evidence>
<keyword evidence="5" id="KW-0969">Cilium</keyword>
<dbReference type="PANTHER" id="PTHR39190">
    <property type="entry name" value="FLAGELLAR ASSEMBLY FACTOR FLIW"/>
    <property type="match status" value="1"/>
</dbReference>
<evidence type="ECO:0000313" key="5">
    <source>
        <dbReference type="EMBL" id="MBM7714191.1"/>
    </source>
</evidence>
<dbReference type="Pfam" id="PF02623">
    <property type="entry name" value="FliW"/>
    <property type="match status" value="1"/>
</dbReference>
<keyword evidence="2 4" id="KW-1005">Bacterial flagellum biogenesis</keyword>
<dbReference type="PANTHER" id="PTHR39190:SF1">
    <property type="entry name" value="FLAGELLAR ASSEMBLY FACTOR FLIW"/>
    <property type="match status" value="1"/>
</dbReference>
<accession>A0ABS2R3H0</accession>
<dbReference type="InterPro" id="IPR003775">
    <property type="entry name" value="Flagellar_assembly_factor_FliW"/>
</dbReference>
<evidence type="ECO:0000256" key="1">
    <source>
        <dbReference type="ARBA" id="ARBA00022490"/>
    </source>
</evidence>
<evidence type="ECO:0000256" key="3">
    <source>
        <dbReference type="ARBA" id="ARBA00022845"/>
    </source>
</evidence>
<name>A0ABS2R3H0_9BACI</name>
<dbReference type="EMBL" id="JAFBFH010000005">
    <property type="protein sequence ID" value="MBM7714191.1"/>
    <property type="molecule type" value="Genomic_DNA"/>
</dbReference>
<evidence type="ECO:0000256" key="4">
    <source>
        <dbReference type="HAMAP-Rule" id="MF_01185"/>
    </source>
</evidence>
<keyword evidence="5" id="KW-0282">Flagellum</keyword>
<keyword evidence="5" id="KW-0966">Cell projection</keyword>
<dbReference type="SUPFAM" id="SSF141457">
    <property type="entry name" value="BH3618-like"/>
    <property type="match status" value="1"/>
</dbReference>
<dbReference type="InterPro" id="IPR024046">
    <property type="entry name" value="Flagellar_assmbl_FliW_dom_sf"/>
</dbReference>
<comment type="subunit">
    <text evidence="4">Interacts with translational regulator CsrA and flagellin(s).</text>
</comment>
<sequence>MNITTKYHGAVKVNEGEILHFTSGIPGFPDEKQFVVLPLEDTGFAVMQSVATSDTAFIVTEPFLFFPEYDFKLEEQVIDQLELRAAEDVRVYIILTVHDPFEKTTGNLQAPVIINTKNRQAKQVVLNDGVYKTRHPLFGQKVEG</sequence>
<comment type="function">
    <text evidence="4">Acts as an anti-CsrA protein, binds CsrA and prevents it from repressing translation of its target genes, one of which is flagellin. Binds to flagellin and participates in the assembly of the flagellum.</text>
</comment>
<comment type="subcellular location">
    <subcellularLocation>
        <location evidence="4">Cytoplasm</location>
    </subcellularLocation>
</comment>
<keyword evidence="3 4" id="KW-0810">Translation regulation</keyword>
<keyword evidence="4" id="KW-0143">Chaperone</keyword>
<comment type="similarity">
    <text evidence="4">Belongs to the FliW family.</text>
</comment>
<dbReference type="HAMAP" id="MF_01185">
    <property type="entry name" value="FliW"/>
    <property type="match status" value="1"/>
</dbReference>
<gene>
    <name evidence="4" type="primary">fliW</name>
    <name evidence="5" type="ORF">JOC94_001163</name>
</gene>
<protein>
    <recommendedName>
        <fullName evidence="4">Flagellar assembly factor FliW</fullName>
    </recommendedName>
</protein>
<proteinExistence type="inferred from homology"/>